<sequence length="268" mass="29429">QDVDEFVSSSDFVEILACALLKTSSNAVLFDVRPPSQELPEGVVFISGVNCVFHIASYGMSGREQLDRKLIEEVNVQGTENILRACVAHRVPLLVYTRTYNVVFGGQKIKDGDESLSYLTKSVAEMQVLKANSSPLKGSAGVLLAPCVQPVYTALACGGGSGILIYLFTFLTETFHHVLGRIYNFQPLLTCTEVYKTGVTHYSSMRKAREELGYEPKLYDLEDVVQWLRGRGHGKKRSQSSVKKLILDVVLVVAFAAMALSCILVVGQ</sequence>
<dbReference type="InterPro" id="IPR002225">
    <property type="entry name" value="3Beta_OHSteriod_DH/Estase"/>
</dbReference>
<dbReference type="AlphaFoldDB" id="A0A8C1GNG1"/>
<reference evidence="1" key="2">
    <citation type="submission" date="2025-09" db="UniProtKB">
        <authorList>
            <consortium name="Ensembl"/>
        </authorList>
    </citation>
    <scope>IDENTIFICATION</scope>
</reference>
<proteinExistence type="predicted"/>
<evidence type="ECO:0000313" key="1">
    <source>
        <dbReference type="Ensembl" id="ENSCCRP00010010196.1"/>
    </source>
</evidence>
<dbReference type="Pfam" id="PF01073">
    <property type="entry name" value="3Beta_HSD"/>
    <property type="match status" value="1"/>
</dbReference>
<name>A0A8C1GNG1_CYPCA</name>
<dbReference type="GO" id="GO:0016616">
    <property type="term" value="F:oxidoreductase activity, acting on the CH-OH group of donors, NAD or NADP as acceptor"/>
    <property type="evidence" value="ECO:0007669"/>
    <property type="project" value="InterPro"/>
</dbReference>
<protein>
    <submittedName>
        <fullName evidence="1">Short chain dehydrogenase/reductase family 42E, member 1</fullName>
    </submittedName>
</protein>
<dbReference type="InterPro" id="IPR036291">
    <property type="entry name" value="NAD(P)-bd_dom_sf"/>
</dbReference>
<dbReference type="GO" id="GO:0006694">
    <property type="term" value="P:steroid biosynthetic process"/>
    <property type="evidence" value="ECO:0007669"/>
    <property type="project" value="InterPro"/>
</dbReference>
<dbReference type="Ensembl" id="ENSCCRT00010011096.1">
    <property type="protein sequence ID" value="ENSCCRP00010010196.1"/>
    <property type="gene ID" value="ENSCCRG00010004354.1"/>
</dbReference>
<dbReference type="Gene3D" id="3.40.50.720">
    <property type="entry name" value="NAD(P)-binding Rossmann-like Domain"/>
    <property type="match status" value="2"/>
</dbReference>
<dbReference type="Proteomes" id="UP000694427">
    <property type="component" value="Unplaced"/>
</dbReference>
<reference evidence="1" key="1">
    <citation type="submission" date="2025-08" db="UniProtKB">
        <authorList>
            <consortium name="Ensembl"/>
        </authorList>
    </citation>
    <scope>IDENTIFICATION</scope>
</reference>
<evidence type="ECO:0000313" key="2">
    <source>
        <dbReference type="Proteomes" id="UP000694427"/>
    </source>
</evidence>
<organism evidence="1 2">
    <name type="scientific">Cyprinus carpio</name>
    <name type="common">Common carp</name>
    <dbReference type="NCBI Taxonomy" id="7962"/>
    <lineage>
        <taxon>Eukaryota</taxon>
        <taxon>Metazoa</taxon>
        <taxon>Chordata</taxon>
        <taxon>Craniata</taxon>
        <taxon>Vertebrata</taxon>
        <taxon>Euteleostomi</taxon>
        <taxon>Actinopterygii</taxon>
        <taxon>Neopterygii</taxon>
        <taxon>Teleostei</taxon>
        <taxon>Ostariophysi</taxon>
        <taxon>Cypriniformes</taxon>
        <taxon>Cyprinidae</taxon>
        <taxon>Cyprininae</taxon>
        <taxon>Cyprinus</taxon>
    </lineage>
</organism>
<dbReference type="SUPFAM" id="SSF51735">
    <property type="entry name" value="NAD(P)-binding Rossmann-fold domains"/>
    <property type="match status" value="1"/>
</dbReference>
<accession>A0A8C1GNG1</accession>
<keyword evidence="2" id="KW-1185">Reference proteome</keyword>